<name>A0A4U5V797_COLLU</name>
<dbReference type="Proteomes" id="UP000298787">
    <property type="component" value="Chromosome 15"/>
</dbReference>
<feature type="compositionally biased region" description="Basic residues" evidence="5">
    <location>
        <begin position="140"/>
        <end position="149"/>
    </location>
</feature>
<evidence type="ECO:0000256" key="3">
    <source>
        <dbReference type="PROSITE-ProRule" id="PRU00108"/>
    </source>
</evidence>
<dbReference type="Pfam" id="PF00046">
    <property type="entry name" value="Homeodomain"/>
    <property type="match status" value="1"/>
</dbReference>
<feature type="compositionally biased region" description="Acidic residues" evidence="5">
    <location>
        <begin position="199"/>
        <end position="220"/>
    </location>
</feature>
<evidence type="ECO:0000256" key="4">
    <source>
        <dbReference type="RuleBase" id="RU000682"/>
    </source>
</evidence>
<evidence type="ECO:0000313" key="8">
    <source>
        <dbReference type="Proteomes" id="UP000298787"/>
    </source>
</evidence>
<comment type="subcellular location">
    <subcellularLocation>
        <location evidence="2 3 4">Nucleus</location>
    </subcellularLocation>
</comment>
<evidence type="ECO:0000256" key="1">
    <source>
        <dbReference type="ARBA" id="ARBA00003263"/>
    </source>
</evidence>
<proteinExistence type="predicted"/>
<evidence type="ECO:0000259" key="6">
    <source>
        <dbReference type="PROSITE" id="PS50071"/>
    </source>
</evidence>
<comment type="function">
    <text evidence="1">Sequence-specific transcription factor which is part of a developmental regulatory system that provides cells with specific positional identities on the anterior-posterior axis.</text>
</comment>
<feature type="DNA-binding region" description="Homeobox" evidence="3">
    <location>
        <begin position="102"/>
        <end position="148"/>
    </location>
</feature>
<accession>A0A4U5V797</accession>
<dbReference type="PANTHER" id="PTHR24333:SF16">
    <property type="entry name" value="BRAIN-SPECIFIC HOMEOBOX"/>
    <property type="match status" value="1"/>
</dbReference>
<reference evidence="7 8" key="1">
    <citation type="submission" date="2019-01" db="EMBL/GenBank/DDBJ databases">
        <title>Genome Assembly of Collichthys lucidus.</title>
        <authorList>
            <person name="Cai M."/>
            <person name="Xiao S."/>
        </authorList>
    </citation>
    <scope>NUCLEOTIDE SEQUENCE [LARGE SCALE GENOMIC DNA]</scope>
    <source>
        <strain evidence="7">JT15FE1705JMU</strain>
        <tissue evidence="7">Muscle</tissue>
    </source>
</reference>
<evidence type="ECO:0000256" key="5">
    <source>
        <dbReference type="SAM" id="MobiDB-lite"/>
    </source>
</evidence>
<evidence type="ECO:0000313" key="7">
    <source>
        <dbReference type="EMBL" id="TKS83817.1"/>
    </source>
</evidence>
<dbReference type="SMART" id="SM00389">
    <property type="entry name" value="HOX"/>
    <property type="match status" value="1"/>
</dbReference>
<dbReference type="SUPFAM" id="SSF46689">
    <property type="entry name" value="Homeodomain-like"/>
    <property type="match status" value="1"/>
</dbReference>
<dbReference type="InterPro" id="IPR001356">
    <property type="entry name" value="HD"/>
</dbReference>
<dbReference type="InterPro" id="IPR050848">
    <property type="entry name" value="Homeobox_TF"/>
</dbReference>
<keyword evidence="8" id="KW-1185">Reference proteome</keyword>
<keyword evidence="3 4" id="KW-0371">Homeobox</keyword>
<protein>
    <submittedName>
        <fullName evidence="7">Brain-specific homeobox protein-like protein</fullName>
    </submittedName>
</protein>
<feature type="region of interest" description="Disordered" evidence="5">
    <location>
        <begin position="137"/>
        <end position="226"/>
    </location>
</feature>
<evidence type="ECO:0000256" key="2">
    <source>
        <dbReference type="ARBA" id="ARBA00004123"/>
    </source>
</evidence>
<keyword evidence="3 4" id="KW-0238">DNA-binding</keyword>
<dbReference type="AlphaFoldDB" id="A0A4U5V797"/>
<dbReference type="InterPro" id="IPR009057">
    <property type="entry name" value="Homeodomain-like_sf"/>
</dbReference>
<dbReference type="STRING" id="240159.A0A4U5V797"/>
<gene>
    <name evidence="7" type="ORF">D9C73_017930</name>
</gene>
<dbReference type="GO" id="GO:0005634">
    <property type="term" value="C:nucleus"/>
    <property type="evidence" value="ECO:0007669"/>
    <property type="project" value="UniProtKB-SubCell"/>
</dbReference>
<dbReference type="PROSITE" id="PS50071">
    <property type="entry name" value="HOMEOBOX_2"/>
    <property type="match status" value="1"/>
</dbReference>
<dbReference type="EMBL" id="CM014092">
    <property type="protein sequence ID" value="TKS83817.1"/>
    <property type="molecule type" value="Genomic_DNA"/>
</dbReference>
<dbReference type="GO" id="GO:0003677">
    <property type="term" value="F:DNA binding"/>
    <property type="evidence" value="ECO:0007669"/>
    <property type="project" value="UniProtKB-UniRule"/>
</dbReference>
<keyword evidence="3 4" id="KW-0539">Nucleus</keyword>
<sequence>MSLNYASAAPTQRSTSFFIEDILLHKPKPLREAIPSPFCSTLASRMPILEYGYPLMPTPILAPHPHHPLHKPEHHQYFFTSGMQMPALFQHHAELPGKHCRRRKARTVFSDSQLSGLEKRFEIQRYLSTPERVKTWFQNRRMKHKKQLRKAQDERKTPGGGGGGGGELERSADNSSESELNEKSGEELKLDRLEPDSYMLEENDDDDEDDDDVDIEEDICSPDHLL</sequence>
<organism evidence="7 8">
    <name type="scientific">Collichthys lucidus</name>
    <name type="common">Big head croaker</name>
    <name type="synonym">Sciaena lucida</name>
    <dbReference type="NCBI Taxonomy" id="240159"/>
    <lineage>
        <taxon>Eukaryota</taxon>
        <taxon>Metazoa</taxon>
        <taxon>Chordata</taxon>
        <taxon>Craniata</taxon>
        <taxon>Vertebrata</taxon>
        <taxon>Euteleostomi</taxon>
        <taxon>Actinopterygii</taxon>
        <taxon>Neopterygii</taxon>
        <taxon>Teleostei</taxon>
        <taxon>Neoteleostei</taxon>
        <taxon>Acanthomorphata</taxon>
        <taxon>Eupercaria</taxon>
        <taxon>Sciaenidae</taxon>
        <taxon>Collichthys</taxon>
    </lineage>
</organism>
<dbReference type="PANTHER" id="PTHR24333">
    <property type="entry name" value="HOMEO BOX HB9 LIKE A-RELATED"/>
    <property type="match status" value="1"/>
</dbReference>
<dbReference type="CDD" id="cd00086">
    <property type="entry name" value="homeodomain"/>
    <property type="match status" value="1"/>
</dbReference>
<dbReference type="Gene3D" id="1.10.10.60">
    <property type="entry name" value="Homeodomain-like"/>
    <property type="match status" value="2"/>
</dbReference>
<feature type="domain" description="Homeobox" evidence="6">
    <location>
        <begin position="100"/>
        <end position="147"/>
    </location>
</feature>
<feature type="compositionally biased region" description="Basic and acidic residues" evidence="5">
    <location>
        <begin position="180"/>
        <end position="195"/>
    </location>
</feature>